<feature type="region of interest" description="Disordered" evidence="1">
    <location>
        <begin position="204"/>
        <end position="227"/>
    </location>
</feature>
<reference evidence="3" key="1">
    <citation type="journal article" date="2017" name="Genome Biol.">
        <title>Comparative genomics reveals high biological diversity and specific adaptations in the industrially and medically important fungal genus Aspergillus.</title>
        <authorList>
            <person name="de Vries R.P."/>
            <person name="Riley R."/>
            <person name="Wiebenga A."/>
            <person name="Aguilar-Osorio G."/>
            <person name="Amillis S."/>
            <person name="Uchima C.A."/>
            <person name="Anderluh G."/>
            <person name="Asadollahi M."/>
            <person name="Askin M."/>
            <person name="Barry K."/>
            <person name="Battaglia E."/>
            <person name="Bayram O."/>
            <person name="Benocci T."/>
            <person name="Braus-Stromeyer S.A."/>
            <person name="Caldana C."/>
            <person name="Canovas D."/>
            <person name="Cerqueira G.C."/>
            <person name="Chen F."/>
            <person name="Chen W."/>
            <person name="Choi C."/>
            <person name="Clum A."/>
            <person name="Dos Santos R.A."/>
            <person name="Damasio A.R."/>
            <person name="Diallinas G."/>
            <person name="Emri T."/>
            <person name="Fekete E."/>
            <person name="Flipphi M."/>
            <person name="Freyberg S."/>
            <person name="Gallo A."/>
            <person name="Gournas C."/>
            <person name="Habgood R."/>
            <person name="Hainaut M."/>
            <person name="Harispe M.L."/>
            <person name="Henrissat B."/>
            <person name="Hilden K.S."/>
            <person name="Hope R."/>
            <person name="Hossain A."/>
            <person name="Karabika E."/>
            <person name="Karaffa L."/>
            <person name="Karanyi Z."/>
            <person name="Krasevec N."/>
            <person name="Kuo A."/>
            <person name="Kusch H."/>
            <person name="LaButti K."/>
            <person name="Lagendijk E.L."/>
            <person name="Lapidus A."/>
            <person name="Levasseur A."/>
            <person name="Lindquist E."/>
            <person name="Lipzen A."/>
            <person name="Logrieco A.F."/>
            <person name="MacCabe A."/>
            <person name="Maekelae M.R."/>
            <person name="Malavazi I."/>
            <person name="Melin P."/>
            <person name="Meyer V."/>
            <person name="Mielnichuk N."/>
            <person name="Miskei M."/>
            <person name="Molnar A.P."/>
            <person name="Mule G."/>
            <person name="Ngan C.Y."/>
            <person name="Orejas M."/>
            <person name="Orosz E."/>
            <person name="Ouedraogo J.P."/>
            <person name="Overkamp K.M."/>
            <person name="Park H.-S."/>
            <person name="Perrone G."/>
            <person name="Piumi F."/>
            <person name="Punt P.J."/>
            <person name="Ram A.F."/>
            <person name="Ramon A."/>
            <person name="Rauscher S."/>
            <person name="Record E."/>
            <person name="Riano-Pachon D.M."/>
            <person name="Robert V."/>
            <person name="Roehrig J."/>
            <person name="Ruller R."/>
            <person name="Salamov A."/>
            <person name="Salih N.S."/>
            <person name="Samson R.A."/>
            <person name="Sandor E."/>
            <person name="Sanguinetti M."/>
            <person name="Schuetze T."/>
            <person name="Sepcic K."/>
            <person name="Shelest E."/>
            <person name="Sherlock G."/>
            <person name="Sophianopoulou V."/>
            <person name="Squina F.M."/>
            <person name="Sun H."/>
            <person name="Susca A."/>
            <person name="Todd R.B."/>
            <person name="Tsang A."/>
            <person name="Unkles S.E."/>
            <person name="van de Wiele N."/>
            <person name="van Rossen-Uffink D."/>
            <person name="Oliveira J.V."/>
            <person name="Vesth T.C."/>
            <person name="Visser J."/>
            <person name="Yu J.-H."/>
            <person name="Zhou M."/>
            <person name="Andersen M.R."/>
            <person name="Archer D.B."/>
            <person name="Baker S.E."/>
            <person name="Benoit I."/>
            <person name="Brakhage A.A."/>
            <person name="Braus G.H."/>
            <person name="Fischer R."/>
            <person name="Frisvad J.C."/>
            <person name="Goldman G.H."/>
            <person name="Houbraken J."/>
            <person name="Oakley B."/>
            <person name="Pocsi I."/>
            <person name="Scazzocchio C."/>
            <person name="Seiboth B."/>
            <person name="vanKuyk P.A."/>
            <person name="Wortman J."/>
            <person name="Dyer P.S."/>
            <person name="Grigoriev I.V."/>
        </authorList>
    </citation>
    <scope>NUCLEOTIDE SEQUENCE [LARGE SCALE GENOMIC DNA]</scope>
    <source>
        <strain evidence="3">DTO 134E9</strain>
    </source>
</reference>
<dbReference type="AlphaFoldDB" id="A0A1L9RIV9"/>
<feature type="region of interest" description="Disordered" evidence="1">
    <location>
        <begin position="1"/>
        <end position="72"/>
    </location>
</feature>
<name>A0A1L9RIV9_ASPWE</name>
<accession>A0A1L9RIV9</accession>
<organism evidence="2 3">
    <name type="scientific">Aspergillus wentii DTO 134E9</name>
    <dbReference type="NCBI Taxonomy" id="1073089"/>
    <lineage>
        <taxon>Eukaryota</taxon>
        <taxon>Fungi</taxon>
        <taxon>Dikarya</taxon>
        <taxon>Ascomycota</taxon>
        <taxon>Pezizomycotina</taxon>
        <taxon>Eurotiomycetes</taxon>
        <taxon>Eurotiomycetidae</taxon>
        <taxon>Eurotiales</taxon>
        <taxon>Aspergillaceae</taxon>
        <taxon>Aspergillus</taxon>
        <taxon>Aspergillus subgen. Cremei</taxon>
    </lineage>
</organism>
<sequence length="472" mass="52135">MTTSPPRPEESSILGESWVVPSSTHTKEEEQQQQSNKGYEPDEANQSPHQPEGDKPNTSPSMREPAATISGPELIMPSICEAPISEASWVAPALRSREQPSSPSLKRRHRTSRKTPETENKNALIASKQERVPPPALEEQTNGILARVSRIAVASGRITLNLLLAASIFHMLILPEVFYQYRDLCEISTVSSFYPTSCTPVASYPQPQPQADHQHKPPSPSSSPSRYNTVITSQAQLESLFHTTLQEMAPFNSTLKQSESMLRDIQTELKQTLPGMKHELDLEFDGCWHALRAAIRKFDSLRADIQSAVDSLVAAGNLGTVTPRDSTQHSSSHAEVAKDARLSTQMVRREQYLAQLTSRMQSKSDSLANDFATLADHLESIQSVVDRDSNQKYQLPPILSESLDSNIGLGFRALVNNIPSLFRPAGDAASAEIPSDESVPRRFRDAASYHLPVAKVVRGLLHRLEGLQKKDV</sequence>
<keyword evidence="3" id="KW-1185">Reference proteome</keyword>
<evidence type="ECO:0000256" key="1">
    <source>
        <dbReference type="SAM" id="MobiDB-lite"/>
    </source>
</evidence>
<protein>
    <submittedName>
        <fullName evidence="2">Uncharacterized protein</fullName>
    </submittedName>
</protein>
<gene>
    <name evidence="2" type="ORF">ASPWEDRAFT_171659</name>
</gene>
<dbReference type="OrthoDB" id="4179406at2759"/>
<proteinExistence type="predicted"/>
<dbReference type="Proteomes" id="UP000184383">
    <property type="component" value="Unassembled WGS sequence"/>
</dbReference>
<feature type="region of interest" description="Disordered" evidence="1">
    <location>
        <begin position="93"/>
        <end position="122"/>
    </location>
</feature>
<evidence type="ECO:0000313" key="3">
    <source>
        <dbReference type="Proteomes" id="UP000184383"/>
    </source>
</evidence>
<dbReference type="EMBL" id="KV878212">
    <property type="protein sequence ID" value="OJJ34823.1"/>
    <property type="molecule type" value="Genomic_DNA"/>
</dbReference>
<dbReference type="GeneID" id="63746667"/>
<dbReference type="STRING" id="1073089.A0A1L9RIV9"/>
<dbReference type="VEuPathDB" id="FungiDB:ASPWEDRAFT_171659"/>
<evidence type="ECO:0000313" key="2">
    <source>
        <dbReference type="EMBL" id="OJJ34823.1"/>
    </source>
</evidence>
<dbReference type="RefSeq" id="XP_040688499.1">
    <property type="nucleotide sequence ID" value="XM_040830819.1"/>
</dbReference>